<dbReference type="EMBL" id="JAIFRP010000080">
    <property type="protein sequence ID" value="KAK2579762.1"/>
    <property type="molecule type" value="Genomic_DNA"/>
</dbReference>
<feature type="compositionally biased region" description="Polar residues" evidence="1">
    <location>
        <begin position="29"/>
        <end position="42"/>
    </location>
</feature>
<accession>A0AAD9RH98</accession>
<proteinExistence type="predicted"/>
<name>A0AAD9RH98_9HYME</name>
<reference evidence="2" key="1">
    <citation type="submission" date="2021-08" db="EMBL/GenBank/DDBJ databases">
        <authorList>
            <person name="Misof B."/>
            <person name="Oliver O."/>
            <person name="Podsiadlowski L."/>
            <person name="Donath A."/>
            <person name="Peters R."/>
            <person name="Mayer C."/>
            <person name="Rust J."/>
            <person name="Gunkel S."/>
            <person name="Lesny P."/>
            <person name="Martin S."/>
            <person name="Oeyen J.P."/>
            <person name="Petersen M."/>
            <person name="Panagiotis P."/>
            <person name="Wilbrandt J."/>
            <person name="Tanja T."/>
        </authorList>
    </citation>
    <scope>NUCLEOTIDE SEQUENCE</scope>
    <source>
        <strain evidence="2">GBR_01_08_01A</strain>
        <tissue evidence="2">Thorax + abdomen</tissue>
    </source>
</reference>
<evidence type="ECO:0000256" key="1">
    <source>
        <dbReference type="SAM" id="MobiDB-lite"/>
    </source>
</evidence>
<comment type="caution">
    <text evidence="2">The sequence shown here is derived from an EMBL/GenBank/DDBJ whole genome shotgun (WGS) entry which is preliminary data.</text>
</comment>
<protein>
    <submittedName>
        <fullName evidence="2">Uncharacterized protein</fullName>
    </submittedName>
</protein>
<feature type="region of interest" description="Disordered" evidence="1">
    <location>
        <begin position="29"/>
        <end position="86"/>
    </location>
</feature>
<feature type="compositionally biased region" description="Basic and acidic residues" evidence="1">
    <location>
        <begin position="77"/>
        <end position="86"/>
    </location>
</feature>
<reference evidence="2" key="2">
    <citation type="journal article" date="2023" name="Commun. Biol.">
        <title>Intrasexual cuticular hydrocarbon dimorphism in a wasp sheds light on hydrocarbon biosynthesis genes in Hymenoptera.</title>
        <authorList>
            <person name="Moris V.C."/>
            <person name="Podsiadlowski L."/>
            <person name="Martin S."/>
            <person name="Oeyen J.P."/>
            <person name="Donath A."/>
            <person name="Petersen M."/>
            <person name="Wilbrandt J."/>
            <person name="Misof B."/>
            <person name="Liedtke D."/>
            <person name="Thamm M."/>
            <person name="Scheiner R."/>
            <person name="Schmitt T."/>
            <person name="Niehuis O."/>
        </authorList>
    </citation>
    <scope>NUCLEOTIDE SEQUENCE</scope>
    <source>
        <strain evidence="2">GBR_01_08_01A</strain>
    </source>
</reference>
<sequence length="86" mass="9567">MNTPQKRPQKYYGTPVVNKDDNIEKLKSASKSYNPYERTNNGVGAPGNSYVKTPVGVTWKDSQGDKDNPMGSCRRALFSDDKKAPK</sequence>
<evidence type="ECO:0000313" key="2">
    <source>
        <dbReference type="EMBL" id="KAK2579762.1"/>
    </source>
</evidence>
<organism evidence="2 3">
    <name type="scientific">Odynerus spinipes</name>
    <dbReference type="NCBI Taxonomy" id="1348599"/>
    <lineage>
        <taxon>Eukaryota</taxon>
        <taxon>Metazoa</taxon>
        <taxon>Ecdysozoa</taxon>
        <taxon>Arthropoda</taxon>
        <taxon>Hexapoda</taxon>
        <taxon>Insecta</taxon>
        <taxon>Pterygota</taxon>
        <taxon>Neoptera</taxon>
        <taxon>Endopterygota</taxon>
        <taxon>Hymenoptera</taxon>
        <taxon>Apocrita</taxon>
        <taxon>Aculeata</taxon>
        <taxon>Vespoidea</taxon>
        <taxon>Vespidae</taxon>
        <taxon>Eumeninae</taxon>
        <taxon>Odynerus</taxon>
    </lineage>
</organism>
<keyword evidence="3" id="KW-1185">Reference proteome</keyword>
<dbReference type="Proteomes" id="UP001258017">
    <property type="component" value="Unassembled WGS sequence"/>
</dbReference>
<evidence type="ECO:0000313" key="3">
    <source>
        <dbReference type="Proteomes" id="UP001258017"/>
    </source>
</evidence>
<dbReference type="AlphaFoldDB" id="A0AAD9RH98"/>
<gene>
    <name evidence="2" type="ORF">KPH14_011099</name>
</gene>